<dbReference type="Gramene" id="PVH31941">
    <property type="protein sequence ID" value="PVH31941"/>
    <property type="gene ID" value="PAHAL_9G268000"/>
</dbReference>
<organism evidence="3">
    <name type="scientific">Panicum hallii</name>
    <dbReference type="NCBI Taxonomy" id="206008"/>
    <lineage>
        <taxon>Eukaryota</taxon>
        <taxon>Viridiplantae</taxon>
        <taxon>Streptophyta</taxon>
        <taxon>Embryophyta</taxon>
        <taxon>Tracheophyta</taxon>
        <taxon>Spermatophyta</taxon>
        <taxon>Magnoliopsida</taxon>
        <taxon>Liliopsida</taxon>
        <taxon>Poales</taxon>
        <taxon>Poaceae</taxon>
        <taxon>PACMAD clade</taxon>
        <taxon>Panicoideae</taxon>
        <taxon>Panicodae</taxon>
        <taxon>Paniceae</taxon>
        <taxon>Panicinae</taxon>
        <taxon>Panicum</taxon>
        <taxon>Panicum sect. Panicum</taxon>
    </lineage>
</organism>
<proteinExistence type="predicted"/>
<evidence type="ECO:0000256" key="2">
    <source>
        <dbReference type="SAM" id="MobiDB-lite"/>
    </source>
</evidence>
<feature type="compositionally biased region" description="Basic and acidic residues" evidence="2">
    <location>
        <begin position="108"/>
        <end position="126"/>
    </location>
</feature>
<feature type="coiled-coil region" evidence="1">
    <location>
        <begin position="145"/>
        <end position="190"/>
    </location>
</feature>
<dbReference type="Proteomes" id="UP000243499">
    <property type="component" value="Chromosome 9"/>
</dbReference>
<sequence>MGGSDPASRSAEETKCHHGDKKPVVKRHGDKKPDQTSYKRDSSRRLFRASSSAQPRRYPADSMTPRSLIDVPPPPGVYINLVDSDDDSGGHSGVDSGHHGGGHSGHHGGGDSRHHGGDDSSDHGGDDSSDNSGNPEGNVVSHKDIEQIWGEMAKLEEKVEQVQKKRKKHISALEVGVEELKTKVGALEEAQDKTDLAKVGQRVCALENAIAKLESKVTALEKPRCALAFEVGTSKQKLNAIADALAKLEAKVASLELMHGR</sequence>
<name>A0A2T8I2N7_9POAL</name>
<evidence type="ECO:0000313" key="3">
    <source>
        <dbReference type="EMBL" id="PVH31941.1"/>
    </source>
</evidence>
<evidence type="ECO:0000256" key="1">
    <source>
        <dbReference type="SAM" id="Coils"/>
    </source>
</evidence>
<dbReference type="Gene3D" id="1.20.5.340">
    <property type="match status" value="1"/>
</dbReference>
<feature type="region of interest" description="Disordered" evidence="2">
    <location>
        <begin position="1"/>
        <end position="144"/>
    </location>
</feature>
<protein>
    <submittedName>
        <fullName evidence="3">Uncharacterized protein</fullName>
    </submittedName>
</protein>
<feature type="compositionally biased region" description="Basic and acidic residues" evidence="2">
    <location>
        <begin position="10"/>
        <end position="23"/>
    </location>
</feature>
<dbReference type="EMBL" id="CM008054">
    <property type="protein sequence ID" value="PVH31941.1"/>
    <property type="molecule type" value="Genomic_DNA"/>
</dbReference>
<keyword evidence="1" id="KW-0175">Coiled coil</keyword>
<feature type="compositionally biased region" description="Basic and acidic residues" evidence="2">
    <location>
        <begin position="31"/>
        <end position="44"/>
    </location>
</feature>
<dbReference type="AlphaFoldDB" id="A0A2T8I2N7"/>
<gene>
    <name evidence="3" type="ORF">PAHAL_9G268000</name>
</gene>
<accession>A0A2T8I2N7</accession>
<reference evidence="3" key="1">
    <citation type="submission" date="2018-04" db="EMBL/GenBank/DDBJ databases">
        <title>WGS assembly of Panicum hallii.</title>
        <authorList>
            <person name="Lovell J."/>
            <person name="Jenkins J."/>
            <person name="Lowry D."/>
            <person name="Mamidi S."/>
            <person name="Sreedasyam A."/>
            <person name="Weng X."/>
            <person name="Barry K."/>
            <person name="Bonette J."/>
            <person name="Campitelli B."/>
            <person name="Daum C."/>
            <person name="Gordon S."/>
            <person name="Gould B."/>
            <person name="Lipzen A."/>
            <person name="Macqueen A."/>
            <person name="Palacio-Mejia J."/>
            <person name="Plott C."/>
            <person name="Shakirov E."/>
            <person name="Shu S."/>
            <person name="Yoshinaga Y."/>
            <person name="Zane M."/>
            <person name="Rokhsar D."/>
            <person name="Grimwood J."/>
            <person name="Schmutz J."/>
            <person name="Juenger T."/>
        </authorList>
    </citation>
    <scope>NUCLEOTIDE SEQUENCE [LARGE SCALE GENOMIC DNA]</scope>
    <source>
        <strain evidence="3">FIL2</strain>
    </source>
</reference>